<dbReference type="AlphaFoldDB" id="A0AA88H4V4"/>
<dbReference type="PANTHER" id="PTHR24104">
    <property type="entry name" value="E3 UBIQUITIN-PROTEIN LIGASE NHLRC1-RELATED"/>
    <property type="match status" value="1"/>
</dbReference>
<dbReference type="GO" id="GO:0061630">
    <property type="term" value="F:ubiquitin protein ligase activity"/>
    <property type="evidence" value="ECO:0007669"/>
    <property type="project" value="TreeGrafter"/>
</dbReference>
<dbReference type="EMBL" id="PYSW02000003">
    <property type="protein sequence ID" value="KAG2392876.1"/>
    <property type="molecule type" value="Genomic_DNA"/>
</dbReference>
<gene>
    <name evidence="1" type="ORF">C9374_009453</name>
</gene>
<name>A0AA88H4V4_NAELO</name>
<dbReference type="GO" id="GO:0043161">
    <property type="term" value="P:proteasome-mediated ubiquitin-dependent protein catabolic process"/>
    <property type="evidence" value="ECO:0007669"/>
    <property type="project" value="TreeGrafter"/>
</dbReference>
<dbReference type="PANTHER" id="PTHR24104:SF25">
    <property type="entry name" value="PROTEIN LIN-41"/>
    <property type="match status" value="1"/>
</dbReference>
<dbReference type="GO" id="GO:0008270">
    <property type="term" value="F:zinc ion binding"/>
    <property type="evidence" value="ECO:0007669"/>
    <property type="project" value="UniProtKB-KW"/>
</dbReference>
<dbReference type="SUPFAM" id="SSF101898">
    <property type="entry name" value="NHL repeat"/>
    <property type="match status" value="1"/>
</dbReference>
<keyword evidence="2" id="KW-1185">Reference proteome</keyword>
<dbReference type="Proteomes" id="UP000816034">
    <property type="component" value="Unassembled WGS sequence"/>
</dbReference>
<accession>A0AA88H4V4</accession>
<reference evidence="1 2" key="1">
    <citation type="journal article" date="2018" name="BMC Genomics">
        <title>The genome of Naegleria lovaniensis, the basis for a comparative approach to unravel pathogenicity factors of the human pathogenic amoeba N. fowleri.</title>
        <authorList>
            <person name="Liechti N."/>
            <person name="Schurch N."/>
            <person name="Bruggmann R."/>
            <person name="Wittwer M."/>
        </authorList>
    </citation>
    <scope>NUCLEOTIDE SEQUENCE [LARGE SCALE GENOMIC DNA]</scope>
    <source>
        <strain evidence="1 2">ATCC 30569</strain>
    </source>
</reference>
<protein>
    <submittedName>
        <fullName evidence="1">Uncharacterized protein</fullName>
    </submittedName>
</protein>
<dbReference type="RefSeq" id="XP_044554770.1">
    <property type="nucleotide sequence ID" value="XM_044699642.1"/>
</dbReference>
<proteinExistence type="predicted"/>
<evidence type="ECO:0000313" key="2">
    <source>
        <dbReference type="Proteomes" id="UP000816034"/>
    </source>
</evidence>
<dbReference type="GeneID" id="68101907"/>
<sequence>MLGEESSLDLVEILLIDFAPSSSRNELNGTSTSCDHRISKFREKMSRRVLRNPSLPFEMKFERVHPSKNDIHHTFSNLSYPQDIDISYNHSVILITDCFNQRISVYDLQTKHYKFEMKPLPITYPTTLCIEENYDGQYNDAFIVVMMSDIERVLFKCDLKTLISLNGKQFSSIFQVNQFTFPRGVKVYNKKIHVVDERCIKILSSDTGQLMEVVDLDWKAFDLAIINDHTIAVLFSEGTVNRIEILDAELNWRTIRSFEQELFHWPKSIVMDSAAKRLIVCDHNNGKIFVFSLEGLIYISSFGQREERSRDNLDCPTALCLNEMTGELFVVDDLTNQVLIFK</sequence>
<dbReference type="InterPro" id="IPR011042">
    <property type="entry name" value="6-blade_b-propeller_TolB-like"/>
</dbReference>
<dbReference type="GO" id="GO:0000209">
    <property type="term" value="P:protein polyubiquitination"/>
    <property type="evidence" value="ECO:0007669"/>
    <property type="project" value="TreeGrafter"/>
</dbReference>
<organism evidence="1 2">
    <name type="scientific">Naegleria lovaniensis</name>
    <name type="common">Amoeba</name>
    <dbReference type="NCBI Taxonomy" id="51637"/>
    <lineage>
        <taxon>Eukaryota</taxon>
        <taxon>Discoba</taxon>
        <taxon>Heterolobosea</taxon>
        <taxon>Tetramitia</taxon>
        <taxon>Eutetramitia</taxon>
        <taxon>Vahlkampfiidae</taxon>
        <taxon>Naegleria</taxon>
    </lineage>
</organism>
<dbReference type="Gene3D" id="2.120.10.30">
    <property type="entry name" value="TolB, C-terminal domain"/>
    <property type="match status" value="1"/>
</dbReference>
<dbReference type="InterPro" id="IPR050952">
    <property type="entry name" value="TRIM-NHL_E3_ligases"/>
</dbReference>
<evidence type="ECO:0000313" key="1">
    <source>
        <dbReference type="EMBL" id="KAG2392876.1"/>
    </source>
</evidence>
<comment type="caution">
    <text evidence="1">The sequence shown here is derived from an EMBL/GenBank/DDBJ whole genome shotgun (WGS) entry which is preliminary data.</text>
</comment>